<proteinExistence type="predicted"/>
<name>A0AAE3VRQ4_9HYPH</name>
<dbReference type="InterPro" id="IPR029044">
    <property type="entry name" value="Nucleotide-diphossugar_trans"/>
</dbReference>
<dbReference type="SUPFAM" id="SSF53448">
    <property type="entry name" value="Nucleotide-diphospho-sugar transferases"/>
    <property type="match status" value="1"/>
</dbReference>
<evidence type="ECO:0000313" key="2">
    <source>
        <dbReference type="Proteomes" id="UP001229244"/>
    </source>
</evidence>
<organism evidence="1 2">
    <name type="scientific">Amorphus orientalis</name>
    <dbReference type="NCBI Taxonomy" id="649198"/>
    <lineage>
        <taxon>Bacteria</taxon>
        <taxon>Pseudomonadati</taxon>
        <taxon>Pseudomonadota</taxon>
        <taxon>Alphaproteobacteria</taxon>
        <taxon>Hyphomicrobiales</taxon>
        <taxon>Amorphaceae</taxon>
        <taxon>Amorphus</taxon>
    </lineage>
</organism>
<dbReference type="AlphaFoldDB" id="A0AAE3VRQ4"/>
<accession>A0AAE3VRQ4</accession>
<protein>
    <recommendedName>
        <fullName evidence="3">Glycosyltransferase</fullName>
    </recommendedName>
</protein>
<comment type="caution">
    <text evidence="1">The sequence shown here is derived from an EMBL/GenBank/DDBJ whole genome shotgun (WGS) entry which is preliminary data.</text>
</comment>
<dbReference type="Proteomes" id="UP001229244">
    <property type="component" value="Unassembled WGS sequence"/>
</dbReference>
<evidence type="ECO:0008006" key="3">
    <source>
        <dbReference type="Google" id="ProtNLM"/>
    </source>
</evidence>
<gene>
    <name evidence="1" type="ORF">J2S73_003234</name>
</gene>
<dbReference type="EMBL" id="JAUSUL010000003">
    <property type="protein sequence ID" value="MDQ0316758.1"/>
    <property type="molecule type" value="Genomic_DNA"/>
</dbReference>
<sequence length="242" mass="28257">MTAPVNIVCMKWGTVYGPHYVNRLHAMVARQLDLPFRFMCFTDDPTGIDPKIETAPLPPITLDAYQDYPWKKLALFNRTLADLEGTALFLDLDLIVVDRLEPFFEYEPGKLAIIHNWTHPDRRVGNSSVFRFEIGADPQVLDTFHEHSVQHWVDLYRNEQAYLSHMKPELVFWPGPWCVSFKKHCLPKGIRRWFVPAKIPEGTKIVVFHGHPKPDEAFEGRWPGGIHKRLRPARWIGDHWRE</sequence>
<keyword evidence="2" id="KW-1185">Reference proteome</keyword>
<dbReference type="RefSeq" id="WP_306886636.1">
    <property type="nucleotide sequence ID" value="NZ_JAUSUL010000003.1"/>
</dbReference>
<evidence type="ECO:0000313" key="1">
    <source>
        <dbReference type="EMBL" id="MDQ0316758.1"/>
    </source>
</evidence>
<reference evidence="1" key="1">
    <citation type="submission" date="2023-07" db="EMBL/GenBank/DDBJ databases">
        <title>Genomic Encyclopedia of Type Strains, Phase IV (KMG-IV): sequencing the most valuable type-strain genomes for metagenomic binning, comparative biology and taxonomic classification.</title>
        <authorList>
            <person name="Goeker M."/>
        </authorList>
    </citation>
    <scope>NUCLEOTIDE SEQUENCE</scope>
    <source>
        <strain evidence="1">DSM 21202</strain>
    </source>
</reference>